<evidence type="ECO:0000313" key="1">
    <source>
        <dbReference type="EMBL" id="PVH97345.1"/>
    </source>
</evidence>
<dbReference type="OrthoDB" id="3795238at2759"/>
<evidence type="ECO:0000313" key="2">
    <source>
        <dbReference type="Proteomes" id="UP000244855"/>
    </source>
</evidence>
<proteinExistence type="predicted"/>
<accession>A0A2V1DHC2</accession>
<name>A0A2V1DHC2_9PLEO</name>
<sequence>MEGLAVFGGVAAACTLSVEMIKLGRSLRKMVKSIKYARRDIIGALTSARKYEYSWVETLTAHMKWYLSRASVKYFRASLKVARESIQAYTNIRCIEKLDEQLDMLKKAIENGAEQSLEKELKIKVVERMNTVKQQM</sequence>
<reference evidence="1 2" key="1">
    <citation type="journal article" date="2018" name="Sci. Rep.">
        <title>Comparative genomics provides insights into the lifestyle and reveals functional heterogeneity of dark septate endophytic fungi.</title>
        <authorList>
            <person name="Knapp D.G."/>
            <person name="Nemeth J.B."/>
            <person name="Barry K."/>
            <person name="Hainaut M."/>
            <person name="Henrissat B."/>
            <person name="Johnson J."/>
            <person name="Kuo A."/>
            <person name="Lim J.H.P."/>
            <person name="Lipzen A."/>
            <person name="Nolan M."/>
            <person name="Ohm R.A."/>
            <person name="Tamas L."/>
            <person name="Grigoriev I.V."/>
            <person name="Spatafora J.W."/>
            <person name="Nagy L.G."/>
            <person name="Kovacs G.M."/>
        </authorList>
    </citation>
    <scope>NUCLEOTIDE SEQUENCE [LARGE SCALE GENOMIC DNA]</scope>
    <source>
        <strain evidence="1 2">DSE2036</strain>
    </source>
</reference>
<dbReference type="Proteomes" id="UP000244855">
    <property type="component" value="Unassembled WGS sequence"/>
</dbReference>
<protein>
    <submittedName>
        <fullName evidence="1">Uncharacterized protein</fullName>
    </submittedName>
</protein>
<dbReference type="AlphaFoldDB" id="A0A2V1DHC2"/>
<keyword evidence="2" id="KW-1185">Reference proteome</keyword>
<organism evidence="1 2">
    <name type="scientific">Periconia macrospinosa</name>
    <dbReference type="NCBI Taxonomy" id="97972"/>
    <lineage>
        <taxon>Eukaryota</taxon>
        <taxon>Fungi</taxon>
        <taxon>Dikarya</taxon>
        <taxon>Ascomycota</taxon>
        <taxon>Pezizomycotina</taxon>
        <taxon>Dothideomycetes</taxon>
        <taxon>Pleosporomycetidae</taxon>
        <taxon>Pleosporales</taxon>
        <taxon>Massarineae</taxon>
        <taxon>Periconiaceae</taxon>
        <taxon>Periconia</taxon>
    </lineage>
</organism>
<gene>
    <name evidence="1" type="ORF">DM02DRAFT_533387</name>
</gene>
<dbReference type="EMBL" id="KZ805438">
    <property type="protein sequence ID" value="PVH97345.1"/>
    <property type="molecule type" value="Genomic_DNA"/>
</dbReference>